<evidence type="ECO:0000313" key="1">
    <source>
        <dbReference type="EMBL" id="QIW95150.1"/>
    </source>
</evidence>
<dbReference type="OrthoDB" id="4538483at2759"/>
<protein>
    <submittedName>
        <fullName evidence="1">Uncharacterized protein</fullName>
    </submittedName>
</protein>
<name>A0A6H0XKJ0_9PEZI</name>
<dbReference type="EMBL" id="CP051139">
    <property type="protein sequence ID" value="QIW95150.1"/>
    <property type="molecule type" value="Genomic_DNA"/>
</dbReference>
<keyword evidence="2" id="KW-1185">Reference proteome</keyword>
<proteinExistence type="predicted"/>
<sequence length="622" mass="67875">MAQQICERLLEHLQKLQADPANTSVDTRLIDEADLVLPEQLQPQELLQVIQNISSTLSTIRQDPSPLTNLLQKLLVPFSFADVLSFDPPVDFVSGLNVADHMVAINRLMLYLLEKAKRPADVATIANWPKVVQAYIHLWLATSDIGVASRAGQLLVNLLRIDKPSISHPDQKIPEPGTGQGLLWKRLFQDQDVYGTIYSDCDLKGSKLSKGQVTLAQSRLLEILPQLAALDWGAVTSSYHHGIESEHGLAEGGLLSFAALKMVDYKDDVLSHCVLVDFYTQLLVSTRPTDNLEPANGLNFLLDNKIHDRVAGIYLQSANTVDPLEGMFLYGPAANYLATYASLYSLHYMASPMPVGIKARLTNAFSLSVARWAHADSPKHDLHLLASLPRSSLLPQTLPSSSQDRTGSLLSMLPSRATNPDVLNTLAVIFHGPVEESVFPTTPSAKDQENRLKEAAAARALYLHYLASNQQLWKDIAQHADTVALVDLALAAIRLLTSVITADWSTQPETDVPSSLIATPESGHLAILSPPALEYALPYLMKPPQTFSNLVGGRGDAESAAYKIAMAKYDALHVFHTRLATHIQSQPDSGLEDVLATLGKRLAEGPMSRSGEVGGRIATMEL</sequence>
<accession>A0A6H0XKJ0</accession>
<reference evidence="1 2" key="1">
    <citation type="journal article" date="2016" name="Sci. Rep.">
        <title>Peltaster fructicola genome reveals evolution from an invasive phytopathogen to an ectophytic parasite.</title>
        <authorList>
            <person name="Xu C."/>
            <person name="Chen H."/>
            <person name="Gleason M.L."/>
            <person name="Xu J.R."/>
            <person name="Liu H."/>
            <person name="Zhang R."/>
            <person name="Sun G."/>
        </authorList>
    </citation>
    <scope>NUCLEOTIDE SEQUENCE [LARGE SCALE GENOMIC DNA]</scope>
    <source>
        <strain evidence="1 2">LNHT1506</strain>
    </source>
</reference>
<evidence type="ECO:0000313" key="2">
    <source>
        <dbReference type="Proteomes" id="UP000503462"/>
    </source>
</evidence>
<gene>
    <name evidence="1" type="ORF">AMS68_000668</name>
</gene>
<dbReference type="Proteomes" id="UP000503462">
    <property type="component" value="Chromosome 1"/>
</dbReference>
<dbReference type="AlphaFoldDB" id="A0A6H0XKJ0"/>
<organism evidence="1 2">
    <name type="scientific">Peltaster fructicola</name>
    <dbReference type="NCBI Taxonomy" id="286661"/>
    <lineage>
        <taxon>Eukaryota</taxon>
        <taxon>Fungi</taxon>
        <taxon>Dikarya</taxon>
        <taxon>Ascomycota</taxon>
        <taxon>Pezizomycotina</taxon>
        <taxon>Dothideomycetes</taxon>
        <taxon>Dothideomycetes incertae sedis</taxon>
        <taxon>Peltaster</taxon>
    </lineage>
</organism>
<dbReference type="Gene3D" id="1.25.10.50">
    <property type="match status" value="1"/>
</dbReference>